<keyword evidence="2" id="KW-0238">DNA-binding</keyword>
<dbReference type="SUPFAM" id="SSF46785">
    <property type="entry name" value="Winged helix' DNA-binding domain"/>
    <property type="match status" value="1"/>
</dbReference>
<dbReference type="InterPro" id="IPR008920">
    <property type="entry name" value="TF_FadR/GntR_C"/>
</dbReference>
<dbReference type="Pfam" id="PF00392">
    <property type="entry name" value="GntR"/>
    <property type="match status" value="1"/>
</dbReference>
<dbReference type="OrthoDB" id="9784718at2"/>
<dbReference type="Proteomes" id="UP000018418">
    <property type="component" value="Unassembled WGS sequence"/>
</dbReference>
<proteinExistence type="predicted"/>
<feature type="coiled-coil region" evidence="4">
    <location>
        <begin position="210"/>
        <end position="237"/>
    </location>
</feature>
<evidence type="ECO:0000259" key="5">
    <source>
        <dbReference type="PROSITE" id="PS50949"/>
    </source>
</evidence>
<keyword evidence="1" id="KW-0805">Transcription regulation</keyword>
<evidence type="ECO:0000313" key="6">
    <source>
        <dbReference type="EMBL" id="ESK52043.1"/>
    </source>
</evidence>
<evidence type="ECO:0000313" key="7">
    <source>
        <dbReference type="Proteomes" id="UP000018418"/>
    </source>
</evidence>
<dbReference type="PANTHER" id="PTHR43537">
    <property type="entry name" value="TRANSCRIPTIONAL REGULATOR, GNTR FAMILY"/>
    <property type="match status" value="1"/>
</dbReference>
<dbReference type="Gene3D" id="1.20.120.530">
    <property type="entry name" value="GntR ligand-binding domain-like"/>
    <property type="match status" value="1"/>
</dbReference>
<dbReference type="EMBL" id="AYEU01000004">
    <property type="protein sequence ID" value="ESK52043.1"/>
    <property type="molecule type" value="Genomic_DNA"/>
</dbReference>
<dbReference type="PRINTS" id="PR00035">
    <property type="entry name" value="HTHGNTR"/>
</dbReference>
<accession>V2UC38</accession>
<evidence type="ECO:0000256" key="3">
    <source>
        <dbReference type="ARBA" id="ARBA00023163"/>
    </source>
</evidence>
<keyword evidence="7" id="KW-1185">Reference proteome</keyword>
<dbReference type="PROSITE" id="PS50949">
    <property type="entry name" value="HTH_GNTR"/>
    <property type="match status" value="1"/>
</dbReference>
<evidence type="ECO:0000256" key="4">
    <source>
        <dbReference type="SAM" id="Coils"/>
    </source>
</evidence>
<dbReference type="HOGENOM" id="CLU_017584_9_0_6"/>
<dbReference type="SUPFAM" id="SSF48008">
    <property type="entry name" value="GntR ligand-binding domain-like"/>
    <property type="match status" value="1"/>
</dbReference>
<dbReference type="SMART" id="SM00895">
    <property type="entry name" value="FCD"/>
    <property type="match status" value="1"/>
</dbReference>
<name>V2UC38_9GAMM</name>
<evidence type="ECO:0000256" key="2">
    <source>
        <dbReference type="ARBA" id="ARBA00023125"/>
    </source>
</evidence>
<dbReference type="SMART" id="SM00345">
    <property type="entry name" value="HTH_GNTR"/>
    <property type="match status" value="1"/>
</dbReference>
<dbReference type="CDD" id="cd07377">
    <property type="entry name" value="WHTH_GntR"/>
    <property type="match status" value="1"/>
</dbReference>
<dbReference type="RefSeq" id="WP_004901361.1">
    <property type="nucleotide sequence ID" value="NZ_BBTI01000012.1"/>
</dbReference>
<reference evidence="6 7" key="1">
    <citation type="submission" date="2013-10" db="EMBL/GenBank/DDBJ databases">
        <title>The Genome Sequence of Acinetobacter brisouii CIP 110357.</title>
        <authorList>
            <consortium name="The Broad Institute Genomics Platform"/>
            <consortium name="The Broad Institute Genome Sequencing Center for Infectious Disease"/>
            <person name="Cerqueira G."/>
            <person name="Feldgarden M."/>
            <person name="Courvalin P."/>
            <person name="Grillot-Courvalin C."/>
            <person name="Clermont D."/>
            <person name="Rocha E."/>
            <person name="Yoon E.-J."/>
            <person name="Nemec A."/>
            <person name="Young S.K."/>
            <person name="Zeng Q."/>
            <person name="Gargeya S."/>
            <person name="Fitzgerald M."/>
            <person name="Abouelleil A."/>
            <person name="Alvarado L."/>
            <person name="Berlin A.M."/>
            <person name="Chapman S.B."/>
            <person name="Gainer-Dewar J."/>
            <person name="Goldberg J."/>
            <person name="Gnerre S."/>
            <person name="Griggs A."/>
            <person name="Gujja S."/>
            <person name="Hansen M."/>
            <person name="Howarth C."/>
            <person name="Imamovic A."/>
            <person name="Ireland A."/>
            <person name="Larimer J."/>
            <person name="McCowan C."/>
            <person name="Murphy C."/>
            <person name="Pearson M."/>
            <person name="Poon T.W."/>
            <person name="Priest M."/>
            <person name="Roberts A."/>
            <person name="Saif S."/>
            <person name="Shea T."/>
            <person name="Sykes S."/>
            <person name="Wortman J."/>
            <person name="Nusbaum C."/>
            <person name="Birren B."/>
        </authorList>
    </citation>
    <scope>NUCLEOTIDE SEQUENCE [LARGE SCALE GENOMIC DNA]</scope>
    <source>
        <strain evidence="6 7">CIP 110357</strain>
    </source>
</reference>
<dbReference type="InterPro" id="IPR000524">
    <property type="entry name" value="Tscrpt_reg_HTH_GntR"/>
</dbReference>
<dbReference type="GO" id="GO:0003700">
    <property type="term" value="F:DNA-binding transcription factor activity"/>
    <property type="evidence" value="ECO:0007669"/>
    <property type="project" value="InterPro"/>
</dbReference>
<keyword evidence="3" id="KW-0804">Transcription</keyword>
<keyword evidence="4" id="KW-0175">Coiled coil</keyword>
<dbReference type="InterPro" id="IPR036390">
    <property type="entry name" value="WH_DNA-bd_sf"/>
</dbReference>
<dbReference type="AlphaFoldDB" id="V2UC38"/>
<gene>
    <name evidence="6" type="ORF">P255_01139</name>
</gene>
<organism evidence="6 7">
    <name type="scientific">Acinetobacter brisouii CIP 110357</name>
    <dbReference type="NCBI Taxonomy" id="1341683"/>
    <lineage>
        <taxon>Bacteria</taxon>
        <taxon>Pseudomonadati</taxon>
        <taxon>Pseudomonadota</taxon>
        <taxon>Gammaproteobacteria</taxon>
        <taxon>Moraxellales</taxon>
        <taxon>Moraxellaceae</taxon>
        <taxon>Acinetobacter</taxon>
    </lineage>
</organism>
<dbReference type="STRING" id="396323.VH98_06635"/>
<dbReference type="PANTHER" id="PTHR43537:SF5">
    <property type="entry name" value="UXU OPERON TRANSCRIPTIONAL REGULATOR"/>
    <property type="match status" value="1"/>
</dbReference>
<dbReference type="GO" id="GO:0003677">
    <property type="term" value="F:DNA binding"/>
    <property type="evidence" value="ECO:0007669"/>
    <property type="project" value="UniProtKB-KW"/>
</dbReference>
<feature type="domain" description="HTH gntR-type" evidence="5">
    <location>
        <begin position="14"/>
        <end position="84"/>
    </location>
</feature>
<comment type="caution">
    <text evidence="6">The sequence shown here is derived from an EMBL/GenBank/DDBJ whole genome shotgun (WGS) entry which is preliminary data.</text>
</comment>
<evidence type="ECO:0000256" key="1">
    <source>
        <dbReference type="ARBA" id="ARBA00023015"/>
    </source>
</evidence>
<dbReference type="InterPro" id="IPR036388">
    <property type="entry name" value="WH-like_DNA-bd_sf"/>
</dbReference>
<sequence length="238" mass="26446">MTAHTVIYAPIGQATRSEQVVERLGNAIIAGLLEANEQLPNEADLSRLMGVSPVTVREALNTLRVKGLIDTRRGRNGGSFVCELSANQVLQQQPLRQVSNEYLADLCEFHSAILSHSAKLATQRTTPQQLSKLHELILTFQDAQSADVRAQTDMRCLLMIVAYAQSSRLANQELAIQAEWLPLVATLYKNDKIHMQTVAEYLKLFACLQQQDADAAAQQAQNLLDTLTDQMLEYKLTL</sequence>
<dbReference type="PATRIC" id="fig|1341683.3.peg.1129"/>
<dbReference type="Gene3D" id="1.10.10.10">
    <property type="entry name" value="Winged helix-like DNA-binding domain superfamily/Winged helix DNA-binding domain"/>
    <property type="match status" value="1"/>
</dbReference>
<protein>
    <recommendedName>
        <fullName evidence="5">HTH gntR-type domain-containing protein</fullName>
    </recommendedName>
</protein>
<dbReference type="InterPro" id="IPR011711">
    <property type="entry name" value="GntR_C"/>
</dbReference>
<dbReference type="Pfam" id="PF07729">
    <property type="entry name" value="FCD"/>
    <property type="match status" value="1"/>
</dbReference>